<name>A0A2T3HNM3_9SPHI</name>
<evidence type="ECO:0000313" key="3">
    <source>
        <dbReference type="EMBL" id="PST84007.1"/>
    </source>
</evidence>
<reference evidence="3 4" key="1">
    <citation type="submission" date="2018-03" db="EMBL/GenBank/DDBJ databases">
        <authorList>
            <person name="Keele B.F."/>
        </authorList>
    </citation>
    <scope>NUCLEOTIDE SEQUENCE [LARGE SCALE GENOMIC DNA]</scope>
    <source>
        <strain evidence="3 4">YL28-9</strain>
    </source>
</reference>
<dbReference type="InterPro" id="IPR012938">
    <property type="entry name" value="Glc/Sorbosone_DH"/>
</dbReference>
<keyword evidence="4" id="KW-1185">Reference proteome</keyword>
<feature type="chain" id="PRO_5015706298" evidence="1">
    <location>
        <begin position="19"/>
        <end position="378"/>
    </location>
</feature>
<proteinExistence type="predicted"/>
<organism evidence="3 4">
    <name type="scientific">Pedobacter yulinensis</name>
    <dbReference type="NCBI Taxonomy" id="2126353"/>
    <lineage>
        <taxon>Bacteria</taxon>
        <taxon>Pseudomonadati</taxon>
        <taxon>Bacteroidota</taxon>
        <taxon>Sphingobacteriia</taxon>
        <taxon>Sphingobacteriales</taxon>
        <taxon>Sphingobacteriaceae</taxon>
        <taxon>Pedobacter</taxon>
    </lineage>
</organism>
<keyword evidence="1" id="KW-0732">Signal</keyword>
<comment type="caution">
    <text evidence="3">The sequence shown here is derived from an EMBL/GenBank/DDBJ whole genome shotgun (WGS) entry which is preliminary data.</text>
</comment>
<evidence type="ECO:0000256" key="1">
    <source>
        <dbReference type="SAM" id="SignalP"/>
    </source>
</evidence>
<dbReference type="Pfam" id="PF07995">
    <property type="entry name" value="GSDH"/>
    <property type="match status" value="1"/>
</dbReference>
<dbReference type="AlphaFoldDB" id="A0A2T3HNM3"/>
<dbReference type="RefSeq" id="WP_107214000.1">
    <property type="nucleotide sequence ID" value="NZ_KZ686268.1"/>
</dbReference>
<dbReference type="SUPFAM" id="SSF50952">
    <property type="entry name" value="Soluble quinoprotein glucose dehydrogenase"/>
    <property type="match status" value="1"/>
</dbReference>
<evidence type="ECO:0000259" key="2">
    <source>
        <dbReference type="Pfam" id="PF07995"/>
    </source>
</evidence>
<accession>A0A2T3HNM3</accession>
<dbReference type="OrthoDB" id="9811395at2"/>
<dbReference type="InterPro" id="IPR011042">
    <property type="entry name" value="6-blade_b-propeller_TolB-like"/>
</dbReference>
<dbReference type="EMBL" id="PYLS01000004">
    <property type="protein sequence ID" value="PST84007.1"/>
    <property type="molecule type" value="Genomic_DNA"/>
</dbReference>
<dbReference type="InterPro" id="IPR011041">
    <property type="entry name" value="Quinoprot_gluc/sorb_DH_b-prop"/>
</dbReference>
<evidence type="ECO:0000313" key="4">
    <source>
        <dbReference type="Proteomes" id="UP000240912"/>
    </source>
</evidence>
<dbReference type="Proteomes" id="UP000240912">
    <property type="component" value="Unassembled WGS sequence"/>
</dbReference>
<feature type="signal peptide" evidence="1">
    <location>
        <begin position="1"/>
        <end position="18"/>
    </location>
</feature>
<dbReference type="PANTHER" id="PTHR33546">
    <property type="entry name" value="LARGE, MULTIFUNCTIONAL SECRETED PROTEIN-RELATED"/>
    <property type="match status" value="1"/>
</dbReference>
<feature type="domain" description="Glucose/Sorbosone dehydrogenase" evidence="2">
    <location>
        <begin position="143"/>
        <end position="301"/>
    </location>
</feature>
<dbReference type="Gene3D" id="2.120.10.30">
    <property type="entry name" value="TolB, C-terminal domain"/>
    <property type="match status" value="1"/>
</dbReference>
<dbReference type="PANTHER" id="PTHR33546:SF1">
    <property type="entry name" value="LARGE, MULTIFUNCTIONAL SECRETED PROTEIN"/>
    <property type="match status" value="1"/>
</dbReference>
<gene>
    <name evidence="3" type="ORF">C7T94_04520</name>
</gene>
<sequence>MKKHYLTCCLILAIPLMAVTCNRPMKKEKNPLLSSIKLPAGFEIAVYAKVDNARSMALGDKGTVFVGNRDGKKVYALVDADVDGVAEKVYTVADNLDTPNGVAFRKGTLYIAGISQIWKLDNIEDKLENPPAPVPFFTKLPDKSHHGWKYIAFGPDDKLYIPIGAPCNICNDAEKDARFASISRVNADGSNFEVFADGVRNSVGFDWHPQTKELWFTENGRDMMGDDQPADELNRAPAPGMHFGYPYFHQGTIPDPDFAKGKNASDYIPPVANLHPHGAALGMKFYTGSMFPEAYKNQIILAEHGSWNRSKPIGYQLSLVKLNGNKLAEYATFASGWLKNGKAWGRPVDVLQLKDGSLLVSDDFANLVYRITYNGQAE</sequence>
<protein>
    <submittedName>
        <fullName evidence="3">Sorbosone dehydrogenase</fullName>
    </submittedName>
</protein>